<dbReference type="EMBL" id="CP045899">
    <property type="protein sequence ID" value="QQP41256.1"/>
    <property type="molecule type" value="Genomic_DNA"/>
</dbReference>
<keyword evidence="2" id="KW-0808">Transferase</keyword>
<feature type="region of interest" description="Disordered" evidence="1">
    <location>
        <begin position="1"/>
        <end position="25"/>
    </location>
</feature>
<dbReference type="OrthoDB" id="10262526at2759"/>
<dbReference type="Proteomes" id="UP000595437">
    <property type="component" value="Chromosome 10"/>
</dbReference>
<feature type="region of interest" description="Disordered" evidence="1">
    <location>
        <begin position="118"/>
        <end position="156"/>
    </location>
</feature>
<name>A0A7T8H187_CALRO</name>
<proteinExistence type="predicted"/>
<protein>
    <submittedName>
        <fullName evidence="2">N6adenosinemethyltransferase MTA70like protein</fullName>
    </submittedName>
</protein>
<keyword evidence="2" id="KW-0489">Methyltransferase</keyword>
<dbReference type="AlphaFoldDB" id="A0A7T8H187"/>
<feature type="compositionally biased region" description="Polar residues" evidence="1">
    <location>
        <begin position="120"/>
        <end position="138"/>
    </location>
</feature>
<feature type="compositionally biased region" description="Basic and acidic residues" evidence="1">
    <location>
        <begin position="1"/>
        <end position="10"/>
    </location>
</feature>
<evidence type="ECO:0000313" key="3">
    <source>
        <dbReference type="Proteomes" id="UP000595437"/>
    </source>
</evidence>
<dbReference type="GO" id="GO:0008168">
    <property type="term" value="F:methyltransferase activity"/>
    <property type="evidence" value="ECO:0007669"/>
    <property type="project" value="UniProtKB-KW"/>
</dbReference>
<accession>A0A7T8H187</accession>
<organism evidence="2 3">
    <name type="scientific">Caligus rogercresseyi</name>
    <name type="common">Sea louse</name>
    <dbReference type="NCBI Taxonomy" id="217165"/>
    <lineage>
        <taxon>Eukaryota</taxon>
        <taxon>Metazoa</taxon>
        <taxon>Ecdysozoa</taxon>
        <taxon>Arthropoda</taxon>
        <taxon>Crustacea</taxon>
        <taxon>Multicrustacea</taxon>
        <taxon>Hexanauplia</taxon>
        <taxon>Copepoda</taxon>
        <taxon>Siphonostomatoida</taxon>
        <taxon>Caligidae</taxon>
        <taxon>Caligus</taxon>
    </lineage>
</organism>
<feature type="non-terminal residue" evidence="2">
    <location>
        <position position="1"/>
    </location>
</feature>
<sequence length="156" mass="17491">KKRQSDEDIRSLLAMRSAKEKADNKQRDEIMELLGAKTAKEQSLMDSFQSSTLGVKEFCSHSTKSECLKLGGRSCDKLHFAKIIQGHTDESLGDCSFLNTCFHMDSCKYIHYKVEDEDNNNGAAEATSSSDLSTNMYNASHLHHEPRQDSPGNNTR</sequence>
<reference evidence="3" key="1">
    <citation type="submission" date="2021-01" db="EMBL/GenBank/DDBJ databases">
        <title>Caligus Genome Assembly.</title>
        <authorList>
            <person name="Gallardo-Escarate C."/>
        </authorList>
    </citation>
    <scope>NUCLEOTIDE SEQUENCE [LARGE SCALE GENOMIC DNA]</scope>
</reference>
<gene>
    <name evidence="2" type="ORF">FKW44_015563</name>
</gene>
<evidence type="ECO:0000313" key="2">
    <source>
        <dbReference type="EMBL" id="QQP41256.1"/>
    </source>
</evidence>
<keyword evidence="3" id="KW-1185">Reference proteome</keyword>
<evidence type="ECO:0000256" key="1">
    <source>
        <dbReference type="SAM" id="MobiDB-lite"/>
    </source>
</evidence>
<dbReference type="GO" id="GO:0032259">
    <property type="term" value="P:methylation"/>
    <property type="evidence" value="ECO:0007669"/>
    <property type="project" value="UniProtKB-KW"/>
</dbReference>